<dbReference type="Proteomes" id="UP001332931">
    <property type="component" value="Unassembled WGS sequence"/>
</dbReference>
<name>A0ABU7RBA2_9ACTN</name>
<dbReference type="RefSeq" id="WP_330958657.1">
    <property type="nucleotide sequence ID" value="NZ_JAZGJQ010000009.1"/>
</dbReference>
<sequence length="132" mass="14541">MLPLIREGLDTIVVAPCSAGDLVPMDVVLYEREGAEGDGTYVLHRVVAGEAHGVLALGDNCTWLEEVSPSQVRGVLVGLYRPDGRANVLGTCRYRAYVALWCRPWRARVALLGSCRRLRRRVGLTLTGLRPR</sequence>
<comment type="caution">
    <text evidence="1">The sequence shown here is derived from an EMBL/GenBank/DDBJ whole genome shotgun (WGS) entry which is preliminary data.</text>
</comment>
<protein>
    <recommendedName>
        <fullName evidence="3">Peptidase S24/S26A/S26B/S26C domain-containing protein</fullName>
    </recommendedName>
</protein>
<keyword evidence="2" id="KW-1185">Reference proteome</keyword>
<evidence type="ECO:0000313" key="2">
    <source>
        <dbReference type="Proteomes" id="UP001332931"/>
    </source>
</evidence>
<evidence type="ECO:0008006" key="3">
    <source>
        <dbReference type="Google" id="ProtNLM"/>
    </source>
</evidence>
<gene>
    <name evidence="1" type="ORF">VXJ25_07845</name>
</gene>
<accession>A0ABU7RBA2</accession>
<evidence type="ECO:0000313" key="1">
    <source>
        <dbReference type="EMBL" id="MEE6147890.1"/>
    </source>
</evidence>
<dbReference type="EMBL" id="JAZGJQ010000009">
    <property type="protein sequence ID" value="MEE6147890.1"/>
    <property type="molecule type" value="Genomic_DNA"/>
</dbReference>
<reference evidence="1 2" key="1">
    <citation type="submission" date="2024-01" db="EMBL/GenBank/DDBJ databases">
        <title>Description of Olsenella sp. nov., isolated from pig feces.</title>
        <authorList>
            <person name="Chang Y.-H."/>
        </authorList>
    </citation>
    <scope>NUCLEOTIDE SEQUENCE [LARGE SCALE GENOMIC DNA]</scope>
    <source>
        <strain evidence="1 2">YH-ols2223</strain>
    </source>
</reference>
<organism evidence="1 2">
    <name type="scientific">Olsenella absiana</name>
    <dbReference type="NCBI Taxonomy" id="3115222"/>
    <lineage>
        <taxon>Bacteria</taxon>
        <taxon>Bacillati</taxon>
        <taxon>Actinomycetota</taxon>
        <taxon>Coriobacteriia</taxon>
        <taxon>Coriobacteriales</taxon>
        <taxon>Atopobiaceae</taxon>
        <taxon>Olsenella</taxon>
    </lineage>
</organism>
<proteinExistence type="predicted"/>